<protein>
    <submittedName>
        <fullName evidence="2">Alpha/beta hydrolase family</fullName>
    </submittedName>
</protein>
<keyword evidence="3" id="KW-1185">Reference proteome</keyword>
<dbReference type="EMBL" id="QQZY01000002">
    <property type="protein sequence ID" value="RDI75391.1"/>
    <property type="molecule type" value="Genomic_DNA"/>
</dbReference>
<dbReference type="Gene3D" id="3.40.50.1820">
    <property type="entry name" value="alpha/beta hydrolase"/>
    <property type="match status" value="1"/>
</dbReference>
<name>A0A7M2Z0Q3_9ACTN</name>
<keyword evidence="2" id="KW-0378">Hydrolase</keyword>
<feature type="domain" description="AB hydrolase-1" evidence="1">
    <location>
        <begin position="2"/>
        <end position="218"/>
    </location>
</feature>
<evidence type="ECO:0000259" key="1">
    <source>
        <dbReference type="Pfam" id="PF12697"/>
    </source>
</evidence>
<accession>A0A7M2Z0Q3</accession>
<comment type="caution">
    <text evidence="2">The sequence shown here is derived from an EMBL/GenBank/DDBJ whole genome shotgun (WGS) entry which is preliminary data.</text>
</comment>
<dbReference type="InterPro" id="IPR029058">
    <property type="entry name" value="AB_hydrolase_fold"/>
</dbReference>
<reference evidence="3" key="2">
    <citation type="journal article" date="2019" name="MicrobiologyOpen">
        <title>High-quality draft genome sequence of Gaiella occulta isolated from a 150 meter deep mineral water borehole and comparison with the genome sequences of other deep-branching lineages of the phylum Actinobacteria.</title>
        <authorList>
            <person name="Severino R."/>
            <person name="Froufe H.J.C."/>
            <person name="Barroso C."/>
            <person name="Albuquerque L."/>
            <person name="Lobo-da-Cunha A."/>
            <person name="da Costa M.S."/>
            <person name="Egas C."/>
        </authorList>
    </citation>
    <scope>NUCLEOTIDE SEQUENCE [LARGE SCALE GENOMIC DNA]</scope>
    <source>
        <strain evidence="3">F2-233</strain>
    </source>
</reference>
<dbReference type="GO" id="GO:0016787">
    <property type="term" value="F:hydrolase activity"/>
    <property type="evidence" value="ECO:0007669"/>
    <property type="project" value="UniProtKB-KW"/>
</dbReference>
<gene>
    <name evidence="2" type="ORF">Gocc_1189</name>
</gene>
<dbReference type="InterPro" id="IPR000073">
    <property type="entry name" value="AB_hydrolase_1"/>
</dbReference>
<proteinExistence type="predicted"/>
<dbReference type="AlphaFoldDB" id="A0A7M2Z0Q3"/>
<evidence type="ECO:0000313" key="3">
    <source>
        <dbReference type="Proteomes" id="UP000254134"/>
    </source>
</evidence>
<dbReference type="SUPFAM" id="SSF53474">
    <property type="entry name" value="alpha/beta-Hydrolases"/>
    <property type="match status" value="1"/>
</dbReference>
<dbReference type="Pfam" id="PF12697">
    <property type="entry name" value="Abhydrolase_6"/>
    <property type="match status" value="1"/>
</dbReference>
<dbReference type="Proteomes" id="UP000254134">
    <property type="component" value="Unassembled WGS sequence"/>
</dbReference>
<sequence length="232" mass="25095">MLVHGSVMGGRPTWSRQRELRRRFALEILERPGFPPGPPVDRVDFDEHAALVAAALDGGAHLVGHSYGGVIALLAAALRTSDVRSLTVIEPPALDVARGVPAVDAFIREGEDWWLHGPTGDPEAFLRGFLRFVGSAFEPPSPLTAQLEQGARTLVVERRPWEAKIPLDELAAAPFPKLVVSGGHHAAFDAVCDVLEERLAAERLVLAGYGHSAQRHPDFNDLLAAFVERAST</sequence>
<reference evidence="2 3" key="1">
    <citation type="submission" date="2018-07" db="EMBL/GenBank/DDBJ databases">
        <title>High-quality-draft genome sequence of Gaiella occulta.</title>
        <authorList>
            <person name="Severino R."/>
            <person name="Froufe H.J.C."/>
            <person name="Rainey F.A."/>
            <person name="Barroso C."/>
            <person name="Albuquerque L."/>
            <person name="Lobo-Da-Cunha A."/>
            <person name="Da Costa M.S."/>
            <person name="Egas C."/>
        </authorList>
    </citation>
    <scope>NUCLEOTIDE SEQUENCE [LARGE SCALE GENOMIC DNA]</scope>
    <source>
        <strain evidence="2 3">F2-233</strain>
    </source>
</reference>
<evidence type="ECO:0000313" key="2">
    <source>
        <dbReference type="EMBL" id="RDI75391.1"/>
    </source>
</evidence>
<organism evidence="2 3">
    <name type="scientific">Gaiella occulta</name>
    <dbReference type="NCBI Taxonomy" id="1002870"/>
    <lineage>
        <taxon>Bacteria</taxon>
        <taxon>Bacillati</taxon>
        <taxon>Actinomycetota</taxon>
        <taxon>Thermoleophilia</taxon>
        <taxon>Gaiellales</taxon>
        <taxon>Gaiellaceae</taxon>
        <taxon>Gaiella</taxon>
    </lineage>
</organism>